<dbReference type="STRING" id="1582439.NPIRD3C_1846"/>
<dbReference type="KEGG" id="nid:NPIRD3C_1846"/>
<keyword evidence="1" id="KW-0812">Transmembrane</keyword>
<feature type="transmembrane region" description="Helical" evidence="1">
    <location>
        <begin position="25"/>
        <end position="46"/>
    </location>
</feature>
<dbReference type="Proteomes" id="UP000032027">
    <property type="component" value="Chromosome"/>
</dbReference>
<dbReference type="AlphaFoldDB" id="A0A0C5BXN8"/>
<gene>
    <name evidence="2" type="ORF">NPIRD3C_1846</name>
</gene>
<keyword evidence="1" id="KW-0472">Membrane</keyword>
<dbReference type="GeneID" id="41600939"/>
<proteinExistence type="predicted"/>
<reference evidence="2 3" key="3">
    <citation type="journal article" date="2019" name="Int. J. Syst. Evol. Microbiol.">
        <title>Nitrosopumilus adriaticus sp. nov. and Nitrosopumilus piranensis sp. nov., two ammonia-oxidizing archaea from the Adriatic Sea and members of the class Nitrososphaeria.</title>
        <authorList>
            <person name="Bayer B."/>
            <person name="Vojvoda J."/>
            <person name="Reinthaler T."/>
            <person name="Reyes C."/>
            <person name="Pinto M."/>
            <person name="Herndl G.J."/>
        </authorList>
    </citation>
    <scope>NUCLEOTIDE SEQUENCE [LARGE SCALE GENOMIC DNA]</scope>
    <source>
        <strain evidence="2 3">D3C</strain>
    </source>
</reference>
<dbReference type="RefSeq" id="WP_148703786.1">
    <property type="nucleotide sequence ID" value="NZ_CP010868.1"/>
</dbReference>
<reference evidence="3" key="1">
    <citation type="submission" date="2015-02" db="EMBL/GenBank/DDBJ databases">
        <title>Characterization of two novel Thaumarchaeota isolated from the Northern Adriatic Sea.</title>
        <authorList>
            <person name="Bayer B."/>
            <person name="Vojvoda J."/>
            <person name="Offre P."/>
            <person name="Srivastava A."/>
            <person name="Elisabeth N."/>
            <person name="Garcia J.A.L."/>
            <person name="Schleper C."/>
            <person name="Herndl G.J."/>
        </authorList>
    </citation>
    <scope>NUCLEOTIDE SEQUENCE [LARGE SCALE GENOMIC DNA]</scope>
    <source>
        <strain evidence="3">D3C</strain>
    </source>
</reference>
<protein>
    <submittedName>
        <fullName evidence="2">Uncharacterized protein</fullName>
    </submittedName>
</protein>
<keyword evidence="1" id="KW-1133">Transmembrane helix</keyword>
<dbReference type="InterPro" id="IPR024656">
    <property type="entry name" value="AmoA_arc"/>
</dbReference>
<evidence type="ECO:0000313" key="2">
    <source>
        <dbReference type="EMBL" id="AJM93056.1"/>
    </source>
</evidence>
<keyword evidence="3" id="KW-1185">Reference proteome</keyword>
<reference evidence="2 3" key="2">
    <citation type="journal article" date="2016" name="ISME J.">
        <title>Physiological and genomic characterization of two novel marine thaumarchaeal strains indicates niche differentiation.</title>
        <authorList>
            <person name="Bayer B."/>
            <person name="Vojvoda J."/>
            <person name="Offre P."/>
            <person name="Alves R.J."/>
            <person name="Elisabeth N.H."/>
            <person name="Garcia J.A."/>
            <person name="Volland J.M."/>
            <person name="Srivastava A."/>
            <person name="Schleper C."/>
            <person name="Herndl G.J."/>
        </authorList>
    </citation>
    <scope>NUCLEOTIDE SEQUENCE [LARGE SCALE GENOMIC DNA]</scope>
    <source>
        <strain evidence="2 3">D3C</strain>
    </source>
</reference>
<name>A0A0C5BXN8_9ARCH</name>
<feature type="transmembrane region" description="Helical" evidence="1">
    <location>
        <begin position="81"/>
        <end position="103"/>
    </location>
</feature>
<evidence type="ECO:0000256" key="1">
    <source>
        <dbReference type="SAM" id="Phobius"/>
    </source>
</evidence>
<dbReference type="EMBL" id="CP010868">
    <property type="protein sequence ID" value="AJM93056.1"/>
    <property type="molecule type" value="Genomic_DNA"/>
</dbReference>
<organism evidence="2 3">
    <name type="scientific">Nitrosopumilus piranensis</name>
    <dbReference type="NCBI Taxonomy" id="1582439"/>
    <lineage>
        <taxon>Archaea</taxon>
        <taxon>Nitrososphaerota</taxon>
        <taxon>Nitrososphaeria</taxon>
        <taxon>Nitrosopumilales</taxon>
        <taxon>Nitrosopumilaceae</taxon>
        <taxon>Nitrosopumilus</taxon>
    </lineage>
</organism>
<dbReference type="Pfam" id="PF12942">
    <property type="entry name" value="Archaeal_AmoA"/>
    <property type="match status" value="1"/>
</dbReference>
<dbReference type="PATRIC" id="fig|1582439.9.peg.1901"/>
<dbReference type="HOGENOM" id="CLU_2127722_0_0_2"/>
<evidence type="ECO:0000313" key="3">
    <source>
        <dbReference type="Proteomes" id="UP000032027"/>
    </source>
</evidence>
<sequence>MANYFSLISPLNIWAFYRIQKLQKYLLYVFIPAMAVSLFLTFFGYYEFSVIDNFGHSETPHPTLPPYMTPIEPQVGKFDSIPYFAISIASSIGFSGFSVYLIMMWSRQWNEKF</sequence>
<accession>A0A0C5BXN8</accession>